<dbReference type="Pfam" id="PF12146">
    <property type="entry name" value="Hydrolase_4"/>
    <property type="match status" value="1"/>
</dbReference>
<keyword evidence="4" id="KW-1185">Reference proteome</keyword>
<organism evidence="3 4">
    <name type="scientific">Marilutibacter chinensis</name>
    <dbReference type="NCBI Taxonomy" id="2912247"/>
    <lineage>
        <taxon>Bacteria</taxon>
        <taxon>Pseudomonadati</taxon>
        <taxon>Pseudomonadota</taxon>
        <taxon>Gammaproteobacteria</taxon>
        <taxon>Lysobacterales</taxon>
        <taxon>Lysobacteraceae</taxon>
        <taxon>Marilutibacter</taxon>
    </lineage>
</organism>
<dbReference type="InterPro" id="IPR053145">
    <property type="entry name" value="AB_hydrolase_Est10"/>
</dbReference>
<evidence type="ECO:0000313" key="3">
    <source>
        <dbReference type="EMBL" id="MCF7221499.1"/>
    </source>
</evidence>
<proteinExistence type="predicted"/>
<gene>
    <name evidence="3" type="ORF">L3V18_06800</name>
</gene>
<reference evidence="3" key="1">
    <citation type="submission" date="2022-01" db="EMBL/GenBank/DDBJ databases">
        <title>Lysobacter chinensis sp. nov., a bacterium isolated from cow dung compost.</title>
        <authorList>
            <person name="Liu Y."/>
        </authorList>
    </citation>
    <scope>NUCLEOTIDE SEQUENCE</scope>
    <source>
        <strain evidence="3">TLK-CK17</strain>
    </source>
</reference>
<evidence type="ECO:0000256" key="1">
    <source>
        <dbReference type="SAM" id="SignalP"/>
    </source>
</evidence>
<evidence type="ECO:0000313" key="4">
    <source>
        <dbReference type="Proteomes" id="UP001430796"/>
    </source>
</evidence>
<dbReference type="PANTHER" id="PTHR43265">
    <property type="entry name" value="ESTERASE ESTD"/>
    <property type="match status" value="1"/>
</dbReference>
<dbReference type="InterPro" id="IPR029058">
    <property type="entry name" value="AB_hydrolase_fold"/>
</dbReference>
<dbReference type="PANTHER" id="PTHR43265:SF1">
    <property type="entry name" value="ESTERASE ESTD"/>
    <property type="match status" value="1"/>
</dbReference>
<keyword evidence="1" id="KW-0732">Signal</keyword>
<dbReference type="RefSeq" id="WP_237053928.1">
    <property type="nucleotide sequence ID" value="NZ_JAKJPO010000003.1"/>
</dbReference>
<evidence type="ECO:0000259" key="2">
    <source>
        <dbReference type="Pfam" id="PF12146"/>
    </source>
</evidence>
<keyword evidence="3" id="KW-0378">Hydrolase</keyword>
<sequence>MRRILTTLLFSTALLHAADATAECPTGPYGPGAAAAVDGDVVVVYSVPGLAPPGQRYLFVDGRRGSTVADDGVVRCTADGLIVRDAEGTSTLWPRIALRETDTAFTSLGSRLAGRLIEPESADPEMPLVVMVHGSERTSATRSSYAYMMAAQGIRVFAYDKRGTGESEGEYTQNFELLADDAAAALGHAREMTRGRVGRAGYFGGSQGGWVAPLAATRSDADFVAIGFGLVVSPIDEDREQMISEARAAGFDARAIEQIERLSQATARLLTSHFNDGFEELEALRHELADAPWAATIQGEHSGAMLRTSDADLRRVGRARFDNLELIWDYDAQAVLERLDAPLLWVLAEQDREAPIEKTRGALQSLTAAGKPVDVYLFPDTDHGMFEFRTLPDGQRQGTRITDGYLRLLGDWIKDDVDGTYGRGTRLFGDGN</sequence>
<dbReference type="Proteomes" id="UP001430796">
    <property type="component" value="Unassembled WGS sequence"/>
</dbReference>
<feature type="chain" id="PRO_5046077739" evidence="1">
    <location>
        <begin position="23"/>
        <end position="432"/>
    </location>
</feature>
<reference evidence="3" key="2">
    <citation type="submission" date="2022-01" db="EMBL/GenBank/DDBJ databases">
        <authorList>
            <person name="Zhou L.Y."/>
        </authorList>
    </citation>
    <scope>NUCLEOTIDE SEQUENCE</scope>
    <source>
        <strain evidence="3">TLK-CK17</strain>
    </source>
</reference>
<accession>A0ABS9HRD4</accession>
<feature type="domain" description="Serine aminopeptidase S33" evidence="2">
    <location>
        <begin position="128"/>
        <end position="225"/>
    </location>
</feature>
<comment type="caution">
    <text evidence="3">The sequence shown here is derived from an EMBL/GenBank/DDBJ whole genome shotgun (WGS) entry which is preliminary data.</text>
</comment>
<dbReference type="GO" id="GO:0016787">
    <property type="term" value="F:hydrolase activity"/>
    <property type="evidence" value="ECO:0007669"/>
    <property type="project" value="UniProtKB-KW"/>
</dbReference>
<protein>
    <submittedName>
        <fullName evidence="3">Alpha/beta hydrolase</fullName>
    </submittedName>
</protein>
<name>A0ABS9HRD4_9GAMM</name>
<dbReference type="EMBL" id="JAKJPO010000003">
    <property type="protein sequence ID" value="MCF7221499.1"/>
    <property type="molecule type" value="Genomic_DNA"/>
</dbReference>
<dbReference type="SUPFAM" id="SSF53474">
    <property type="entry name" value="alpha/beta-Hydrolases"/>
    <property type="match status" value="1"/>
</dbReference>
<dbReference type="InterPro" id="IPR022742">
    <property type="entry name" value="Hydrolase_4"/>
</dbReference>
<dbReference type="Gene3D" id="3.40.50.1820">
    <property type="entry name" value="alpha/beta hydrolase"/>
    <property type="match status" value="1"/>
</dbReference>
<feature type="signal peptide" evidence="1">
    <location>
        <begin position="1"/>
        <end position="22"/>
    </location>
</feature>